<organism evidence="1 2">
    <name type="scientific">Levilactobacillus paucivorans</name>
    <dbReference type="NCBI Taxonomy" id="616990"/>
    <lineage>
        <taxon>Bacteria</taxon>
        <taxon>Bacillati</taxon>
        <taxon>Bacillota</taxon>
        <taxon>Bacilli</taxon>
        <taxon>Lactobacillales</taxon>
        <taxon>Lactobacillaceae</taxon>
        <taxon>Levilactobacillus</taxon>
    </lineage>
</organism>
<name>A0A0R2LVZ1_9LACO</name>
<dbReference type="OrthoDB" id="1665841at2"/>
<dbReference type="PATRIC" id="fig|616990.3.peg.2309"/>
<dbReference type="AlphaFoldDB" id="A0A0R2LVZ1"/>
<evidence type="ECO:0000313" key="1">
    <source>
        <dbReference type="EMBL" id="KRO03650.1"/>
    </source>
</evidence>
<evidence type="ECO:0000313" key="2">
    <source>
        <dbReference type="Proteomes" id="UP000051906"/>
    </source>
</evidence>
<gene>
    <name evidence="1" type="ORF">IV54_GL002173</name>
</gene>
<comment type="caution">
    <text evidence="1">The sequence shown here is derived from an EMBL/GenBank/DDBJ whole genome shotgun (WGS) entry which is preliminary data.</text>
</comment>
<protein>
    <submittedName>
        <fullName evidence="1">Uncharacterized protein</fullName>
    </submittedName>
</protein>
<proteinExistence type="predicted"/>
<dbReference type="EMBL" id="JQCA01000071">
    <property type="protein sequence ID" value="KRO03650.1"/>
    <property type="molecule type" value="Genomic_DNA"/>
</dbReference>
<sequence>MQRSRSKYFERNGKSYLLVELDHQPNLDHIETVSGSREQLYLDWELADTRKARPQQRRLFFALLSDIYTWSGMPTDFLKELFYLQYEEYTFGKQISLSDTTESSVSDANVLLDLVIDFMFTWRVPFKQGYELLPREQEYYQYQCCRHRVCAICGREHADIHHWDAVGTETRKLADHRQHRFMALCRTCHNEFHQIGPVKFTQKYHVQPIKLNEETLIDLGVMNRKRMNKIDQRNLETGKKL</sequence>
<dbReference type="STRING" id="616990.IV54_GL002173"/>
<dbReference type="Pfam" id="PF16784">
    <property type="entry name" value="HNHc_6"/>
    <property type="match status" value="1"/>
</dbReference>
<keyword evidence="2" id="KW-1185">Reference proteome</keyword>
<dbReference type="RefSeq" id="WP_057878597.1">
    <property type="nucleotide sequence ID" value="NZ_JQCA01000071.1"/>
</dbReference>
<dbReference type="Proteomes" id="UP000051906">
    <property type="component" value="Unassembled WGS sequence"/>
</dbReference>
<dbReference type="InterPro" id="IPR041242">
    <property type="entry name" value="HNHc_6"/>
</dbReference>
<accession>A0A0R2LVZ1</accession>
<reference evidence="1 2" key="1">
    <citation type="journal article" date="2015" name="Genome Announc.">
        <title>Expanding the biotechnology potential of lactobacilli through comparative genomics of 213 strains and associated genera.</title>
        <authorList>
            <person name="Sun Z."/>
            <person name="Harris H.M."/>
            <person name="McCann A."/>
            <person name="Guo C."/>
            <person name="Argimon S."/>
            <person name="Zhang W."/>
            <person name="Yang X."/>
            <person name="Jeffery I.B."/>
            <person name="Cooney J.C."/>
            <person name="Kagawa T.F."/>
            <person name="Liu W."/>
            <person name="Song Y."/>
            <person name="Salvetti E."/>
            <person name="Wrobel A."/>
            <person name="Rasinkangas P."/>
            <person name="Parkhill J."/>
            <person name="Rea M.C."/>
            <person name="O'Sullivan O."/>
            <person name="Ritari J."/>
            <person name="Douillard F.P."/>
            <person name="Paul Ross R."/>
            <person name="Yang R."/>
            <person name="Briner A.E."/>
            <person name="Felis G.E."/>
            <person name="de Vos W.M."/>
            <person name="Barrangou R."/>
            <person name="Klaenhammer T.R."/>
            <person name="Caufield P.W."/>
            <person name="Cui Y."/>
            <person name="Zhang H."/>
            <person name="O'Toole P.W."/>
        </authorList>
    </citation>
    <scope>NUCLEOTIDE SEQUENCE [LARGE SCALE GENOMIC DNA]</scope>
    <source>
        <strain evidence="1 2">DSM 22467</strain>
    </source>
</reference>